<dbReference type="PANTHER" id="PTHR43745">
    <property type="entry name" value="NITROREDUCTASE MJ1384-RELATED"/>
    <property type="match status" value="1"/>
</dbReference>
<dbReference type="InterPro" id="IPR052544">
    <property type="entry name" value="Bacteriocin_Proc_Enz"/>
</dbReference>
<accession>A0A7J3Y0H0</accession>
<dbReference type="CDD" id="cd02142">
    <property type="entry name" value="McbC_SagB-like_oxidoreductase"/>
    <property type="match status" value="1"/>
</dbReference>
<feature type="domain" description="Nitroreductase" evidence="1">
    <location>
        <begin position="23"/>
        <end position="199"/>
    </location>
</feature>
<evidence type="ECO:0000313" key="2">
    <source>
        <dbReference type="EMBL" id="HHP68430.1"/>
    </source>
</evidence>
<dbReference type="GO" id="GO:0016491">
    <property type="term" value="F:oxidoreductase activity"/>
    <property type="evidence" value="ECO:0007669"/>
    <property type="project" value="InterPro"/>
</dbReference>
<proteinExistence type="predicted"/>
<reference evidence="2" key="1">
    <citation type="journal article" date="2020" name="mSystems">
        <title>Genome- and Community-Level Interaction Insights into Carbon Utilization and Element Cycling Functions of Hydrothermarchaeota in Hydrothermal Sediment.</title>
        <authorList>
            <person name="Zhou Z."/>
            <person name="Liu Y."/>
            <person name="Xu W."/>
            <person name="Pan J."/>
            <person name="Luo Z.H."/>
            <person name="Li M."/>
        </authorList>
    </citation>
    <scope>NUCLEOTIDE SEQUENCE [LARGE SCALE GENOMIC DNA]</scope>
    <source>
        <strain evidence="2">SpSt-110</strain>
    </source>
</reference>
<dbReference type="PANTHER" id="PTHR43745:SF2">
    <property type="entry name" value="NITROREDUCTASE MJ1384-RELATED"/>
    <property type="match status" value="1"/>
</dbReference>
<dbReference type="InterPro" id="IPR020051">
    <property type="entry name" value="SagB-type_dehydrogenase"/>
</dbReference>
<dbReference type="Gene3D" id="3.40.109.10">
    <property type="entry name" value="NADH Oxidase"/>
    <property type="match status" value="1"/>
</dbReference>
<dbReference type="SUPFAM" id="SSF55469">
    <property type="entry name" value="FMN-dependent nitroreductase-like"/>
    <property type="match status" value="1"/>
</dbReference>
<dbReference type="InterPro" id="IPR029479">
    <property type="entry name" value="Nitroreductase"/>
</dbReference>
<dbReference type="InterPro" id="IPR000415">
    <property type="entry name" value="Nitroreductase-like"/>
</dbReference>
<sequence length="201" mass="22053">MSHRSRLRLPPPSTDTCLSKLIIARRSIRRFQDKPLTLNTLSQILWATYGFTTGRRRAVPSAGALYPLDVYVAVRRGGVEGVEAGLYYYNPDHHELELSAAGDFSEKLYNACLRQGSVRSAPVNIILVGVPERITVWYGERGIQYMILEAGHAGQNIYLAATELGLGTVAIGAFDDEAVKEILGLRGDATPLYVFPVGYPG</sequence>
<gene>
    <name evidence="2" type="ORF">ENM60_06605</name>
</gene>
<protein>
    <submittedName>
        <fullName evidence="2">SagB/ThcOx family dehydrogenase</fullName>
    </submittedName>
</protein>
<dbReference type="AlphaFoldDB" id="A0A7J3Y0H0"/>
<comment type="caution">
    <text evidence="2">The sequence shown here is derived from an EMBL/GenBank/DDBJ whole genome shotgun (WGS) entry which is preliminary data.</text>
</comment>
<evidence type="ECO:0000259" key="1">
    <source>
        <dbReference type="Pfam" id="PF00881"/>
    </source>
</evidence>
<organism evidence="2">
    <name type="scientific">Thermogladius calderae</name>
    <dbReference type="NCBI Taxonomy" id="1200300"/>
    <lineage>
        <taxon>Archaea</taxon>
        <taxon>Thermoproteota</taxon>
        <taxon>Thermoprotei</taxon>
        <taxon>Desulfurococcales</taxon>
        <taxon>Desulfurococcaceae</taxon>
        <taxon>Thermogladius</taxon>
    </lineage>
</organism>
<dbReference type="Pfam" id="PF00881">
    <property type="entry name" value="Nitroreductase"/>
    <property type="match status" value="1"/>
</dbReference>
<dbReference type="EMBL" id="DRYK01000087">
    <property type="protein sequence ID" value="HHP68430.1"/>
    <property type="molecule type" value="Genomic_DNA"/>
</dbReference>
<name>A0A7J3Y0H0_9CREN</name>
<dbReference type="NCBIfam" id="TIGR03605">
    <property type="entry name" value="antibiot_sagB"/>
    <property type="match status" value="1"/>
</dbReference>